<name>A0ABS5YP72_9ACTN</name>
<feature type="transmembrane region" description="Helical" evidence="1">
    <location>
        <begin position="41"/>
        <end position="57"/>
    </location>
</feature>
<keyword evidence="1" id="KW-1133">Transmembrane helix</keyword>
<reference evidence="2 3" key="1">
    <citation type="submission" date="2021-06" db="EMBL/GenBank/DDBJ databases">
        <title>Actinoplanes lichenicola sp. nov., and Actinoplanes ovalisporus sp. nov., isolated from lichen in Thailand.</title>
        <authorList>
            <person name="Saeng-In P."/>
            <person name="Kanchanasin P."/>
            <person name="Yuki M."/>
            <person name="Kudo T."/>
            <person name="Ohkuma M."/>
            <person name="Phongsopitanun W."/>
            <person name="Tanasupawat S."/>
        </authorList>
    </citation>
    <scope>NUCLEOTIDE SEQUENCE [LARGE SCALE GENOMIC DNA]</scope>
    <source>
        <strain evidence="2 3">NBRC 110975</strain>
    </source>
</reference>
<dbReference type="Proteomes" id="UP001519654">
    <property type="component" value="Unassembled WGS sequence"/>
</dbReference>
<evidence type="ECO:0000313" key="3">
    <source>
        <dbReference type="Proteomes" id="UP001519654"/>
    </source>
</evidence>
<dbReference type="RefSeq" id="WP_215788480.1">
    <property type="nucleotide sequence ID" value="NZ_JAHKKG010000005.1"/>
</dbReference>
<comment type="caution">
    <text evidence="2">The sequence shown here is derived from an EMBL/GenBank/DDBJ whole genome shotgun (WGS) entry which is preliminary data.</text>
</comment>
<evidence type="ECO:0000256" key="1">
    <source>
        <dbReference type="SAM" id="Phobius"/>
    </source>
</evidence>
<dbReference type="EMBL" id="JAHKKG010000005">
    <property type="protein sequence ID" value="MBU2665262.1"/>
    <property type="molecule type" value="Genomic_DNA"/>
</dbReference>
<sequence>MKFVYGLLALVGLVGTWYFNLSYTGGAYVSDWFANDASSSAAVDILVVFVVCTFFYFRESHRLGWRWWVPVVFTVGSLAIAVAFAFPLFLAVREHVRSKRAAI</sequence>
<keyword evidence="1" id="KW-0472">Membrane</keyword>
<organism evidence="2 3">
    <name type="scientific">Paractinoplanes bogorensis</name>
    <dbReference type="NCBI Taxonomy" id="1610840"/>
    <lineage>
        <taxon>Bacteria</taxon>
        <taxon>Bacillati</taxon>
        <taxon>Actinomycetota</taxon>
        <taxon>Actinomycetes</taxon>
        <taxon>Micromonosporales</taxon>
        <taxon>Micromonosporaceae</taxon>
        <taxon>Paractinoplanes</taxon>
    </lineage>
</organism>
<accession>A0ABS5YP72</accession>
<keyword evidence="1" id="KW-0812">Transmembrane</keyword>
<protein>
    <submittedName>
        <fullName evidence="2">DUF2834 domain-containing protein</fullName>
    </submittedName>
</protein>
<keyword evidence="3" id="KW-1185">Reference proteome</keyword>
<gene>
    <name evidence="2" type="ORF">KOI35_17295</name>
</gene>
<dbReference type="InterPro" id="IPR021362">
    <property type="entry name" value="DUF2834"/>
</dbReference>
<feature type="transmembrane region" description="Helical" evidence="1">
    <location>
        <begin position="69"/>
        <end position="92"/>
    </location>
</feature>
<proteinExistence type="predicted"/>
<dbReference type="Pfam" id="PF11196">
    <property type="entry name" value="DUF2834"/>
    <property type="match status" value="1"/>
</dbReference>
<feature type="transmembrane region" description="Helical" evidence="1">
    <location>
        <begin position="6"/>
        <end position="29"/>
    </location>
</feature>
<evidence type="ECO:0000313" key="2">
    <source>
        <dbReference type="EMBL" id="MBU2665262.1"/>
    </source>
</evidence>